<dbReference type="Pfam" id="PF01943">
    <property type="entry name" value="Polysacc_synt"/>
    <property type="match status" value="1"/>
</dbReference>
<feature type="transmembrane region" description="Helical" evidence="6">
    <location>
        <begin position="151"/>
        <end position="170"/>
    </location>
</feature>
<evidence type="ECO:0000256" key="4">
    <source>
        <dbReference type="ARBA" id="ARBA00022989"/>
    </source>
</evidence>
<comment type="subcellular location">
    <subcellularLocation>
        <location evidence="1">Cell membrane</location>
        <topology evidence="1">Multi-pass membrane protein</topology>
    </subcellularLocation>
</comment>
<evidence type="ECO:0000313" key="7">
    <source>
        <dbReference type="EMBL" id="WGW11721.1"/>
    </source>
</evidence>
<dbReference type="InterPro" id="IPR002797">
    <property type="entry name" value="Polysacc_synth"/>
</dbReference>
<dbReference type="InterPro" id="IPR050833">
    <property type="entry name" value="Poly_Biosynth_Transport"/>
</dbReference>
<gene>
    <name evidence="7" type="ORF">LWF01_16745</name>
</gene>
<dbReference type="EMBL" id="CP090958">
    <property type="protein sequence ID" value="WGW11721.1"/>
    <property type="molecule type" value="Genomic_DNA"/>
</dbReference>
<feature type="transmembrane region" description="Helical" evidence="6">
    <location>
        <begin position="367"/>
        <end position="387"/>
    </location>
</feature>
<feature type="transmembrane region" description="Helical" evidence="6">
    <location>
        <begin position="121"/>
        <end position="142"/>
    </location>
</feature>
<name>A0ABY8QSA8_9MICO</name>
<sequence length="433" mass="45916">MRGFTRRVGLGRLTGDAGAVALGHLSAFIYPIVSIPFLSRLLGSHDLGRLIFAMAIIQVVIYVVDFGFGMSALRAVSVARSATERANIVGATICAKLLLLAACSVLLVPLIFLIPQLRADWPLYLIGVALVIGEAVFPSWLLQGLGRMKTFAVLTAVSRLLALVGLLLTVRSASDTALAMFWQFAPMVIAATLCWLHLRRLGLAQIHRPSLVLVRNTLRESSPLFVSSLATMVIGAANAVALGALSSMQQVAYFGTAERMSNAARGVLSGVQEAMLPRMTATETDDSHDDSALRRTIMVALAGCYVVAGLTMIGTAHWLIPWYLGAGFDDAVPVARWLGVALCITGFAATFTLVLVARNEFGTLSRVMALSAVIHLVILPIGCAMFGGIGAAGAVVGTETCLAVMLAVAYRRSRRRPVARPSGAGAVTLKEEQ</sequence>
<evidence type="ECO:0000256" key="3">
    <source>
        <dbReference type="ARBA" id="ARBA00022692"/>
    </source>
</evidence>
<keyword evidence="4 6" id="KW-1133">Transmembrane helix</keyword>
<keyword evidence="3 6" id="KW-0812">Transmembrane</keyword>
<accession>A0ABY8QSA8</accession>
<feature type="transmembrane region" description="Helical" evidence="6">
    <location>
        <begin position="88"/>
        <end position="115"/>
    </location>
</feature>
<feature type="transmembrane region" description="Helical" evidence="6">
    <location>
        <begin position="50"/>
        <end position="76"/>
    </location>
</feature>
<feature type="transmembrane region" description="Helical" evidence="6">
    <location>
        <begin position="297"/>
        <end position="320"/>
    </location>
</feature>
<keyword evidence="2" id="KW-1003">Cell membrane</keyword>
<dbReference type="PANTHER" id="PTHR30250">
    <property type="entry name" value="PST FAMILY PREDICTED COLANIC ACID TRANSPORTER"/>
    <property type="match status" value="1"/>
</dbReference>
<keyword evidence="8" id="KW-1185">Reference proteome</keyword>
<feature type="transmembrane region" description="Helical" evidence="6">
    <location>
        <begin position="335"/>
        <end position="355"/>
    </location>
</feature>
<feature type="transmembrane region" description="Helical" evidence="6">
    <location>
        <begin position="176"/>
        <end position="198"/>
    </location>
</feature>
<organism evidence="7 8">
    <name type="scientific">Saxibacter everestensis</name>
    <dbReference type="NCBI Taxonomy" id="2909229"/>
    <lineage>
        <taxon>Bacteria</taxon>
        <taxon>Bacillati</taxon>
        <taxon>Actinomycetota</taxon>
        <taxon>Actinomycetes</taxon>
        <taxon>Micrococcales</taxon>
        <taxon>Brevibacteriaceae</taxon>
        <taxon>Saxibacter</taxon>
    </lineage>
</organism>
<reference evidence="7 8" key="1">
    <citation type="submission" date="2023-05" db="EMBL/GenBank/DDBJ databases">
        <title>Lithophilousrod everest ZFBP1038 complete genpme.</title>
        <authorList>
            <person name="Tian M."/>
        </authorList>
    </citation>
    <scope>NUCLEOTIDE SEQUENCE [LARGE SCALE GENOMIC DNA]</scope>
    <source>
        <strain evidence="7 8">ZFBP1038</strain>
    </source>
</reference>
<keyword evidence="5 6" id="KW-0472">Membrane</keyword>
<feature type="transmembrane region" description="Helical" evidence="6">
    <location>
        <begin position="20"/>
        <end position="38"/>
    </location>
</feature>
<proteinExistence type="predicted"/>
<feature type="transmembrane region" description="Helical" evidence="6">
    <location>
        <begin position="393"/>
        <end position="410"/>
    </location>
</feature>
<protein>
    <submittedName>
        <fullName evidence="7">Oligosaccharide flippase family protein</fullName>
    </submittedName>
</protein>
<evidence type="ECO:0000313" key="8">
    <source>
        <dbReference type="Proteomes" id="UP001209083"/>
    </source>
</evidence>
<evidence type="ECO:0000256" key="6">
    <source>
        <dbReference type="SAM" id="Phobius"/>
    </source>
</evidence>
<dbReference type="PANTHER" id="PTHR30250:SF11">
    <property type="entry name" value="O-ANTIGEN TRANSPORTER-RELATED"/>
    <property type="match status" value="1"/>
</dbReference>
<evidence type="ECO:0000256" key="5">
    <source>
        <dbReference type="ARBA" id="ARBA00023136"/>
    </source>
</evidence>
<dbReference type="Proteomes" id="UP001209083">
    <property type="component" value="Chromosome"/>
</dbReference>
<dbReference type="RefSeq" id="WP_349638511.1">
    <property type="nucleotide sequence ID" value="NZ_CP090958.1"/>
</dbReference>
<evidence type="ECO:0000256" key="2">
    <source>
        <dbReference type="ARBA" id="ARBA00022475"/>
    </source>
</evidence>
<evidence type="ECO:0000256" key="1">
    <source>
        <dbReference type="ARBA" id="ARBA00004651"/>
    </source>
</evidence>